<protein>
    <submittedName>
        <fullName evidence="4">Trans-1,2-dihydrobenzene-1,2-diol dehydrogenase</fullName>
    </submittedName>
</protein>
<dbReference type="PANTHER" id="PTHR43818:SF11">
    <property type="entry name" value="BCDNA.GH03377"/>
    <property type="match status" value="1"/>
</dbReference>
<evidence type="ECO:0000313" key="5">
    <source>
        <dbReference type="Proteomes" id="UP001174909"/>
    </source>
</evidence>
<dbReference type="InterPro" id="IPR004104">
    <property type="entry name" value="Gfo/Idh/MocA-like_OxRdtase_C"/>
</dbReference>
<evidence type="ECO:0000259" key="3">
    <source>
        <dbReference type="Pfam" id="PF02894"/>
    </source>
</evidence>
<keyword evidence="1" id="KW-0560">Oxidoreductase</keyword>
<reference evidence="4" key="1">
    <citation type="submission" date="2023-03" db="EMBL/GenBank/DDBJ databases">
        <authorList>
            <person name="Steffen K."/>
            <person name="Cardenas P."/>
        </authorList>
    </citation>
    <scope>NUCLEOTIDE SEQUENCE</scope>
</reference>
<gene>
    <name evidence="4" type="ORF">GBAR_LOCUS14956</name>
</gene>
<dbReference type="SUPFAM" id="SSF51735">
    <property type="entry name" value="NAD(P)-binding Rossmann-fold domains"/>
    <property type="match status" value="1"/>
</dbReference>
<feature type="domain" description="Gfo/Idh/MocA-like oxidoreductase C-terminal" evidence="3">
    <location>
        <begin position="136"/>
        <end position="283"/>
    </location>
</feature>
<dbReference type="Gene3D" id="3.30.360.10">
    <property type="entry name" value="Dihydrodipicolinate Reductase, domain 2"/>
    <property type="match status" value="2"/>
</dbReference>
<keyword evidence="5" id="KW-1185">Reference proteome</keyword>
<name>A0AA35S9J3_GEOBA</name>
<dbReference type="Gene3D" id="3.40.50.720">
    <property type="entry name" value="NAD(P)-binding Rossmann-like Domain"/>
    <property type="match status" value="1"/>
</dbReference>
<dbReference type="Pfam" id="PF02894">
    <property type="entry name" value="GFO_IDH_MocA_C"/>
    <property type="match status" value="1"/>
</dbReference>
<feature type="domain" description="Gfo/Idh/MocA-like oxidoreductase N-terminal" evidence="2">
    <location>
        <begin position="5"/>
        <end position="120"/>
    </location>
</feature>
<dbReference type="PANTHER" id="PTHR43818">
    <property type="entry name" value="BCDNA.GH03377"/>
    <property type="match status" value="1"/>
</dbReference>
<dbReference type="EMBL" id="CASHTH010002193">
    <property type="protein sequence ID" value="CAI8025963.1"/>
    <property type="molecule type" value="Genomic_DNA"/>
</dbReference>
<dbReference type="GO" id="GO:0016491">
    <property type="term" value="F:oxidoreductase activity"/>
    <property type="evidence" value="ECO:0007669"/>
    <property type="project" value="UniProtKB-KW"/>
</dbReference>
<organism evidence="4 5">
    <name type="scientific">Geodia barretti</name>
    <name type="common">Barrett's horny sponge</name>
    <dbReference type="NCBI Taxonomy" id="519541"/>
    <lineage>
        <taxon>Eukaryota</taxon>
        <taxon>Metazoa</taxon>
        <taxon>Porifera</taxon>
        <taxon>Demospongiae</taxon>
        <taxon>Heteroscleromorpha</taxon>
        <taxon>Tetractinellida</taxon>
        <taxon>Astrophorina</taxon>
        <taxon>Geodiidae</taxon>
        <taxon>Geodia</taxon>
    </lineage>
</organism>
<dbReference type="InterPro" id="IPR050463">
    <property type="entry name" value="Gfo/Idh/MocA_oxidrdct_glycsds"/>
</dbReference>
<proteinExistence type="predicted"/>
<evidence type="ECO:0000313" key="4">
    <source>
        <dbReference type="EMBL" id="CAI8025963.1"/>
    </source>
</evidence>
<comment type="caution">
    <text evidence="4">The sequence shown here is derived from an EMBL/GenBank/DDBJ whole genome shotgun (WGS) entry which is preliminary data.</text>
</comment>
<sequence length="284" mass="30825">MADKIKIGVIGCRVGRTWVAGAKAGEDTTAWAVADLNQELAQQVAADNDVPRVYGDYRELLADDEVEAVGIATAPDVRKPMVIDALNAGKHVLAQKPHGRNAADVEEINNVAASIGKTLVYSYFMRHEVENKKTRQIIAAGKIGQVDRHSEDYLSFLVGCANGITIQMDTSAVIPTWSDRAWDLRLRILGTAGTIEQESTSQPSGTKRSGTRRLLGAIYTEGDDFIDEYVAHSDGDFNGEIRDFADAIRGTNPPDVSPTDALTFMKLLDAIYLSAETGEKVQIS</sequence>
<dbReference type="Proteomes" id="UP001174909">
    <property type="component" value="Unassembled WGS sequence"/>
</dbReference>
<evidence type="ECO:0000259" key="2">
    <source>
        <dbReference type="Pfam" id="PF01408"/>
    </source>
</evidence>
<dbReference type="AlphaFoldDB" id="A0AA35S9J3"/>
<evidence type="ECO:0000256" key="1">
    <source>
        <dbReference type="ARBA" id="ARBA00023002"/>
    </source>
</evidence>
<dbReference type="InterPro" id="IPR000683">
    <property type="entry name" value="Gfo/Idh/MocA-like_OxRdtase_N"/>
</dbReference>
<dbReference type="InterPro" id="IPR036291">
    <property type="entry name" value="NAD(P)-bd_dom_sf"/>
</dbReference>
<dbReference type="Pfam" id="PF01408">
    <property type="entry name" value="GFO_IDH_MocA"/>
    <property type="match status" value="1"/>
</dbReference>
<accession>A0AA35S9J3</accession>
<dbReference type="GO" id="GO:0000166">
    <property type="term" value="F:nucleotide binding"/>
    <property type="evidence" value="ECO:0007669"/>
    <property type="project" value="InterPro"/>
</dbReference>